<protein>
    <submittedName>
        <fullName evidence="1">Uncharacterized protein</fullName>
    </submittedName>
</protein>
<dbReference type="RefSeq" id="WP_153596925.1">
    <property type="nucleotide sequence ID" value="NZ_AP023391.1"/>
</dbReference>
<evidence type="ECO:0000313" key="2">
    <source>
        <dbReference type="Proteomes" id="UP000074356"/>
    </source>
</evidence>
<accession>A0A0Z8JDB6</accession>
<proteinExistence type="predicted"/>
<name>A0A0Z8JDB6_STRSU</name>
<gene>
    <name evidence="1" type="ORF">ERS132440_00938</name>
</gene>
<organism evidence="1 2">
    <name type="scientific">Streptococcus suis</name>
    <dbReference type="NCBI Taxonomy" id="1307"/>
    <lineage>
        <taxon>Bacteria</taxon>
        <taxon>Bacillati</taxon>
        <taxon>Bacillota</taxon>
        <taxon>Bacilli</taxon>
        <taxon>Lactobacillales</taxon>
        <taxon>Streptococcaceae</taxon>
        <taxon>Streptococcus</taxon>
    </lineage>
</organism>
<dbReference type="AlphaFoldDB" id="A0A0Z8JDB6"/>
<sequence length="49" mass="5893">MNGYEFMARHPFLTFFLVLTVCHYFSECIKYLTGYTEETNEQTDQEEKS</sequence>
<dbReference type="Proteomes" id="UP000074356">
    <property type="component" value="Unassembled WGS sequence"/>
</dbReference>
<reference evidence="1 2" key="1">
    <citation type="submission" date="2016-02" db="EMBL/GenBank/DDBJ databases">
        <authorList>
            <consortium name="Pathogen Informatics"/>
        </authorList>
    </citation>
    <scope>NUCLEOTIDE SEQUENCE [LARGE SCALE GENOMIC DNA]</scope>
    <source>
        <strain evidence="1 2">LSS78</strain>
    </source>
</reference>
<evidence type="ECO:0000313" key="1">
    <source>
        <dbReference type="EMBL" id="CYV51820.1"/>
    </source>
</evidence>
<dbReference type="EMBL" id="FIIB01000006">
    <property type="protein sequence ID" value="CYV51820.1"/>
    <property type="molecule type" value="Genomic_DNA"/>
</dbReference>